<dbReference type="GO" id="GO:0005975">
    <property type="term" value="P:carbohydrate metabolic process"/>
    <property type="evidence" value="ECO:0007669"/>
    <property type="project" value="InterPro"/>
</dbReference>
<dbReference type="SUPFAM" id="SSF81296">
    <property type="entry name" value="E set domains"/>
    <property type="match status" value="1"/>
</dbReference>
<feature type="domain" description="Glycosyl hydrolase family 13 catalytic" evidence="1">
    <location>
        <begin position="253"/>
        <end position="313"/>
    </location>
</feature>
<dbReference type="InterPro" id="IPR014756">
    <property type="entry name" value="Ig_E-set"/>
</dbReference>
<sequence length="316" mass="35860">KLHIELHPDLILKFDSSTDSLFITPNKYASNLISVIGSTGTEPFNLLIRMEPTETHVFRFFPKTPDRPISIMGNFNDWSRTSDLLSDKDGDGIFKTTLHLKPEIYEYKFVIGDSDMLDPENEDIVSNNMGGWNSVLDLTDFKKKPSGQWVKKTQKGSYLAFTFLTSDKSLPVKTNVFWNNIPLHPDIVDPQGNGDVHVNINNLNNGLIRITGLDDQGRVIKENHTILDDGIPLSTDENPDDWHFKIIYSLMIDRFLDGNYLNTKKSEGEINPLSDFHGGDFQGIIQKIEEGYFSDLGISALWISPVQKQPHNTYNE</sequence>
<evidence type="ECO:0008006" key="4">
    <source>
        <dbReference type="Google" id="ProtNLM"/>
    </source>
</evidence>
<dbReference type="InterPro" id="IPR013783">
    <property type="entry name" value="Ig-like_fold"/>
</dbReference>
<accession>A0A382RYX6</accession>
<dbReference type="Gene3D" id="2.60.40.10">
    <property type="entry name" value="Immunoglobulins"/>
    <property type="match status" value="1"/>
</dbReference>
<dbReference type="Pfam" id="PF00128">
    <property type="entry name" value="Alpha-amylase"/>
    <property type="match status" value="1"/>
</dbReference>
<dbReference type="PANTHER" id="PTHR10357">
    <property type="entry name" value="ALPHA-AMYLASE FAMILY MEMBER"/>
    <property type="match status" value="1"/>
</dbReference>
<dbReference type="CDD" id="cd02859">
    <property type="entry name" value="E_set_AMPKbeta_like_N"/>
    <property type="match status" value="1"/>
</dbReference>
<dbReference type="InterPro" id="IPR017853">
    <property type="entry name" value="GH"/>
</dbReference>
<dbReference type="Pfam" id="PF16561">
    <property type="entry name" value="AMPK1_CBM"/>
    <property type="match status" value="1"/>
</dbReference>
<feature type="domain" description="AMP-activated protein kinase glycogen-binding" evidence="2">
    <location>
        <begin position="69"/>
        <end position="139"/>
    </location>
</feature>
<dbReference type="SUPFAM" id="SSF51445">
    <property type="entry name" value="(Trans)glycosidases"/>
    <property type="match status" value="1"/>
</dbReference>
<evidence type="ECO:0000313" key="3">
    <source>
        <dbReference type="EMBL" id="SVD02833.1"/>
    </source>
</evidence>
<dbReference type="EMBL" id="UINC01125180">
    <property type="protein sequence ID" value="SVD02833.1"/>
    <property type="molecule type" value="Genomic_DNA"/>
</dbReference>
<feature type="non-terminal residue" evidence="3">
    <location>
        <position position="316"/>
    </location>
</feature>
<proteinExistence type="predicted"/>
<feature type="non-terminal residue" evidence="3">
    <location>
        <position position="1"/>
    </location>
</feature>
<gene>
    <name evidence="3" type="ORF">METZ01_LOCUS355687</name>
</gene>
<dbReference type="InterPro" id="IPR032640">
    <property type="entry name" value="AMPK1_CBM"/>
</dbReference>
<name>A0A382RYX6_9ZZZZ</name>
<evidence type="ECO:0000259" key="1">
    <source>
        <dbReference type="Pfam" id="PF00128"/>
    </source>
</evidence>
<dbReference type="AlphaFoldDB" id="A0A382RYX6"/>
<organism evidence="3">
    <name type="scientific">marine metagenome</name>
    <dbReference type="NCBI Taxonomy" id="408172"/>
    <lineage>
        <taxon>unclassified sequences</taxon>
        <taxon>metagenomes</taxon>
        <taxon>ecological metagenomes</taxon>
    </lineage>
</organism>
<dbReference type="InterPro" id="IPR006047">
    <property type="entry name" value="GH13_cat_dom"/>
</dbReference>
<dbReference type="Gene3D" id="3.20.20.80">
    <property type="entry name" value="Glycosidases"/>
    <property type="match status" value="1"/>
</dbReference>
<evidence type="ECO:0000259" key="2">
    <source>
        <dbReference type="Pfam" id="PF16561"/>
    </source>
</evidence>
<protein>
    <recommendedName>
        <fullName evidence="4">AMP-activated protein kinase glycogen-binding domain-containing protein</fullName>
    </recommendedName>
</protein>
<reference evidence="3" key="1">
    <citation type="submission" date="2018-05" db="EMBL/GenBank/DDBJ databases">
        <authorList>
            <person name="Lanie J.A."/>
            <person name="Ng W.-L."/>
            <person name="Kazmierczak K.M."/>
            <person name="Andrzejewski T.M."/>
            <person name="Davidsen T.M."/>
            <person name="Wayne K.J."/>
            <person name="Tettelin H."/>
            <person name="Glass J.I."/>
            <person name="Rusch D."/>
            <person name="Podicherti R."/>
            <person name="Tsui H.-C.T."/>
            <person name="Winkler M.E."/>
        </authorList>
    </citation>
    <scope>NUCLEOTIDE SEQUENCE</scope>
</reference>